<accession>A0A9L0SXH2</accession>
<dbReference type="GO" id="GO:0032197">
    <property type="term" value="P:retrotransposition"/>
    <property type="evidence" value="ECO:0000318"/>
    <property type="project" value="GO_Central"/>
</dbReference>
<sequence>MLPIEEERELRLKINEESLREICYLIRKLNRRIIGFPEGEEKENGAESLFKEIIAENFPNLGKEMDNYVEGVSRSPTYVNVKRPTARDIVVKLAKVNDKEKIIRAARQKKITYKGTPSGWIYQQKLYRLGDTGMTFSNL</sequence>
<reference evidence="3" key="3">
    <citation type="submission" date="2025-09" db="UniProtKB">
        <authorList>
            <consortium name="Ensembl"/>
        </authorList>
    </citation>
    <scope>IDENTIFICATION</scope>
    <source>
        <strain evidence="3">Thoroughbred</strain>
    </source>
</reference>
<organism evidence="3 4">
    <name type="scientific">Equus caballus</name>
    <name type="common">Horse</name>
    <dbReference type="NCBI Taxonomy" id="9796"/>
    <lineage>
        <taxon>Eukaryota</taxon>
        <taxon>Metazoa</taxon>
        <taxon>Chordata</taxon>
        <taxon>Craniata</taxon>
        <taxon>Vertebrata</taxon>
        <taxon>Euteleostomi</taxon>
        <taxon>Mammalia</taxon>
        <taxon>Eutheria</taxon>
        <taxon>Laurasiatheria</taxon>
        <taxon>Perissodactyla</taxon>
        <taxon>Equidae</taxon>
        <taxon>Equus</taxon>
    </lineage>
</organism>
<dbReference type="Gene3D" id="3.30.70.1820">
    <property type="entry name" value="L1 transposable element, RRM domain"/>
    <property type="match status" value="1"/>
</dbReference>
<evidence type="ECO:0000313" key="4">
    <source>
        <dbReference type="Proteomes" id="UP000002281"/>
    </source>
</evidence>
<dbReference type="Ensembl" id="ENSECAT00000123701.1">
    <property type="protein sequence ID" value="ENSECAP00000079563.1"/>
    <property type="gene ID" value="ENSECAG00000058822.1"/>
</dbReference>
<dbReference type="PANTHER" id="PTHR11505">
    <property type="entry name" value="L1 TRANSPOSABLE ELEMENT-RELATED"/>
    <property type="match status" value="1"/>
</dbReference>
<dbReference type="GO" id="GO:1990904">
    <property type="term" value="C:ribonucleoprotein complex"/>
    <property type="evidence" value="ECO:0000318"/>
    <property type="project" value="GO_Central"/>
</dbReference>
<keyword evidence="4" id="KW-1185">Reference proteome</keyword>
<comment type="similarity">
    <text evidence="1">Belongs to the transposase 22 family.</text>
</comment>
<evidence type="ECO:0000259" key="2">
    <source>
        <dbReference type="Pfam" id="PF02994"/>
    </source>
</evidence>
<protein>
    <recommendedName>
        <fullName evidence="2">L1 transposable element RRM domain-containing protein</fullName>
    </recommendedName>
</protein>
<feature type="domain" description="L1 transposable element RRM" evidence="2">
    <location>
        <begin position="30"/>
        <end position="117"/>
    </location>
</feature>
<evidence type="ECO:0000256" key="1">
    <source>
        <dbReference type="ARBA" id="ARBA00061640"/>
    </source>
</evidence>
<reference evidence="3" key="2">
    <citation type="submission" date="2025-08" db="UniProtKB">
        <authorList>
            <consortium name="Ensembl"/>
        </authorList>
    </citation>
    <scope>IDENTIFICATION</scope>
    <source>
        <strain evidence="3">Thoroughbred</strain>
    </source>
</reference>
<dbReference type="GO" id="GO:0003727">
    <property type="term" value="F:single-stranded RNA binding"/>
    <property type="evidence" value="ECO:0000318"/>
    <property type="project" value="GO_Central"/>
</dbReference>
<proteinExistence type="inferred from homology"/>
<dbReference type="Proteomes" id="UP000002281">
    <property type="component" value="Chromosome 24"/>
</dbReference>
<dbReference type="GeneTree" id="ENSGT01150000286982"/>
<reference evidence="3 4" key="1">
    <citation type="journal article" date="2009" name="Science">
        <title>Genome sequence, comparative analysis, and population genetics of the domestic horse.</title>
        <authorList>
            <consortium name="Broad Institute Genome Sequencing Platform"/>
            <consortium name="Broad Institute Whole Genome Assembly Team"/>
            <person name="Wade C.M."/>
            <person name="Giulotto E."/>
            <person name="Sigurdsson S."/>
            <person name="Zoli M."/>
            <person name="Gnerre S."/>
            <person name="Imsland F."/>
            <person name="Lear T.L."/>
            <person name="Adelson D.L."/>
            <person name="Bailey E."/>
            <person name="Bellone R.R."/>
            <person name="Bloecker H."/>
            <person name="Distl O."/>
            <person name="Edgar R.C."/>
            <person name="Garber M."/>
            <person name="Leeb T."/>
            <person name="Mauceli E."/>
            <person name="MacLeod J.N."/>
            <person name="Penedo M.C.T."/>
            <person name="Raison J.M."/>
            <person name="Sharpe T."/>
            <person name="Vogel J."/>
            <person name="Andersson L."/>
            <person name="Antczak D.F."/>
            <person name="Biagi T."/>
            <person name="Binns M.M."/>
            <person name="Chowdhary B.P."/>
            <person name="Coleman S.J."/>
            <person name="Della Valle G."/>
            <person name="Fryc S."/>
            <person name="Guerin G."/>
            <person name="Hasegawa T."/>
            <person name="Hill E.W."/>
            <person name="Jurka J."/>
            <person name="Kiialainen A."/>
            <person name="Lindgren G."/>
            <person name="Liu J."/>
            <person name="Magnani E."/>
            <person name="Mickelson J.R."/>
            <person name="Murray J."/>
            <person name="Nergadze S.G."/>
            <person name="Onofrio R."/>
            <person name="Pedroni S."/>
            <person name="Piras M.F."/>
            <person name="Raudsepp T."/>
            <person name="Rocchi M."/>
            <person name="Roeed K.H."/>
            <person name="Ryder O.A."/>
            <person name="Searle S."/>
            <person name="Skow L."/>
            <person name="Swinburne J.E."/>
            <person name="Syvaenen A.C."/>
            <person name="Tozaki T."/>
            <person name="Valberg S.J."/>
            <person name="Vaudin M."/>
            <person name="White J.R."/>
            <person name="Zody M.C."/>
            <person name="Lander E.S."/>
            <person name="Lindblad-Toh K."/>
        </authorList>
    </citation>
    <scope>NUCLEOTIDE SEQUENCE [LARGE SCALE GENOMIC DNA]</scope>
    <source>
        <strain evidence="3 4">Thoroughbred</strain>
    </source>
</reference>
<dbReference type="FunFam" id="3.30.70.1820:FF:000002">
    <property type="entry name" value="LINE-1 retrotransposable element ORF1 protein"/>
    <property type="match status" value="1"/>
</dbReference>
<evidence type="ECO:0000313" key="3">
    <source>
        <dbReference type="Ensembl" id="ENSECAP00000079563.1"/>
    </source>
</evidence>
<dbReference type="Pfam" id="PF02994">
    <property type="entry name" value="Transposase_22"/>
    <property type="match status" value="1"/>
</dbReference>
<dbReference type="AlphaFoldDB" id="A0A9L0SXH2"/>
<dbReference type="InterPro" id="IPR004244">
    <property type="entry name" value="Transposase_22"/>
</dbReference>
<dbReference type="InterPro" id="IPR043636">
    <property type="entry name" value="L1_RRM_dom"/>
</dbReference>
<name>A0A9L0SXH2_HORSE</name>